<dbReference type="RefSeq" id="WP_072365404.1">
    <property type="nucleotide sequence ID" value="NZ_CP139972.1"/>
</dbReference>
<dbReference type="Proteomes" id="UP001326715">
    <property type="component" value="Chromosome"/>
</dbReference>
<dbReference type="OrthoDB" id="603762at2"/>
<reference evidence="2 4" key="2">
    <citation type="submission" date="2023-11" db="EMBL/GenBank/DDBJ databases">
        <title>MicrobeMod: A computational toolkit for identifying prokaryotic methylation and restriction-modification with nanopore sequencing.</title>
        <authorList>
            <person name="Crits-Christoph A."/>
            <person name="Kang S.C."/>
            <person name="Lee H."/>
            <person name="Ostrov N."/>
        </authorList>
    </citation>
    <scope>NUCLEOTIDE SEQUENCE [LARGE SCALE GENOMIC DNA]</scope>
    <source>
        <strain evidence="2 4">ATCC 23090</strain>
    </source>
</reference>
<proteinExistence type="predicted"/>
<name>A0A1K1SRE0_9BACT</name>
<dbReference type="EMBL" id="FPIZ01000029">
    <property type="protein sequence ID" value="SFW86631.1"/>
    <property type="molecule type" value="Genomic_DNA"/>
</dbReference>
<accession>A0A1K1SRE0</accession>
<evidence type="ECO:0000313" key="2">
    <source>
        <dbReference type="EMBL" id="WQG86815.1"/>
    </source>
</evidence>
<dbReference type="STRING" id="1004.SAMN05661012_05937"/>
<dbReference type="SUPFAM" id="SSF48371">
    <property type="entry name" value="ARM repeat"/>
    <property type="match status" value="1"/>
</dbReference>
<protein>
    <recommendedName>
        <fullName evidence="5">HEAT repeat</fullName>
    </recommendedName>
</protein>
<dbReference type="Proteomes" id="UP000183788">
    <property type="component" value="Unassembled WGS sequence"/>
</dbReference>
<dbReference type="InterPro" id="IPR016024">
    <property type="entry name" value="ARM-type_fold"/>
</dbReference>
<evidence type="ECO:0008006" key="5">
    <source>
        <dbReference type="Google" id="ProtNLM"/>
    </source>
</evidence>
<dbReference type="InterPro" id="IPR011989">
    <property type="entry name" value="ARM-like"/>
</dbReference>
<evidence type="ECO:0000313" key="1">
    <source>
        <dbReference type="EMBL" id="SFW86631.1"/>
    </source>
</evidence>
<reference evidence="1 3" key="1">
    <citation type="submission" date="2016-11" db="EMBL/GenBank/DDBJ databases">
        <authorList>
            <person name="Jaros S."/>
            <person name="Januszkiewicz K."/>
            <person name="Wedrychowicz H."/>
        </authorList>
    </citation>
    <scope>NUCLEOTIDE SEQUENCE [LARGE SCALE GENOMIC DNA]</scope>
    <source>
        <strain evidence="1 3">DSM 784</strain>
    </source>
</reference>
<organism evidence="1 3">
    <name type="scientific">Chitinophaga sancti</name>
    <dbReference type="NCBI Taxonomy" id="1004"/>
    <lineage>
        <taxon>Bacteria</taxon>
        <taxon>Pseudomonadati</taxon>
        <taxon>Bacteroidota</taxon>
        <taxon>Chitinophagia</taxon>
        <taxon>Chitinophagales</taxon>
        <taxon>Chitinophagaceae</taxon>
        <taxon>Chitinophaga</taxon>
    </lineage>
</organism>
<sequence>MSEALALFDILISAERSEHERLDALNSLQPFLETDEAVDKLAAAAREENTLSVRARMLDLLVNIPITRLSKREALIDTLSWFACLEPERPLRLLAIATLSQLAAHLDSVQEILADTLVNDLDPLIQQYCIDGLLRSVNKSADTITKVSEFIALSPASTKAALLELIKQFPTDTAATLALQFLSPLEDNTTRENAIAFLASLPAPSATVIENLSARFMSETDPYVRAAIIKLLANLREIDTTLFSGIFSALQKAPDQPELLAMIRDRLIAHPELQTALTALFAQTPSAGLKIRVLSLLAHSDIPELLTTALQDKNPYVREAAIPYLEKKFVQHQEQLEPALAAAIKQEPLLALRSALINVILNSGRKSATTLTLITTLAVAETDHYLKTQLINAALEVPVSPENKDTLLQLFREVLENNWYPEQTRTAVIERLRTFSYSDSPDLKRSLGLLLEQSKDIRELAATYSLLKTLEVDFSELAPAIITSLYRHIAYYPQSPLDEWVQMLGKLAATDATVRAQLPHIVSLTKANWLLSDTDKADQTGAFLPAFRQTMMKKNGMQTFMEAERMLQDAWQNRTIKKAEVIELYKLLLSMPKPGGILHQLLQVMQTGKLVTPELVQISLDYLQQASDKDAQYMVRKYLEGTGFIDPEYRAQLDRLFTAENYAKHIEFSMPTLHSKRRYATLNDWEYQAWAALYSQWPIAELVFALEPGDLINQVFSDLSDTLKPAATLPYLVLEHLFRQSGGKWAKATYGNAEQLASFLTLLHNNIRQLPERNALRDRMVYVFWKKWNDYARQATPTQELAEAAAQVYIEVCKVVQRLESGFAGKQFPLVLNKMDKETVERQWPWSQEIWELFEAKLPKQ</sequence>
<gene>
    <name evidence="1" type="ORF">SAMN05661012_05937</name>
    <name evidence="2" type="ORF">SR876_18005</name>
</gene>
<dbReference type="AlphaFoldDB" id="A0A1K1SRE0"/>
<keyword evidence="4" id="KW-1185">Reference proteome</keyword>
<evidence type="ECO:0000313" key="4">
    <source>
        <dbReference type="Proteomes" id="UP001326715"/>
    </source>
</evidence>
<dbReference type="Gene3D" id="1.25.10.10">
    <property type="entry name" value="Leucine-rich Repeat Variant"/>
    <property type="match status" value="1"/>
</dbReference>
<dbReference type="EMBL" id="CP140154">
    <property type="protein sequence ID" value="WQG86815.1"/>
    <property type="molecule type" value="Genomic_DNA"/>
</dbReference>
<evidence type="ECO:0000313" key="3">
    <source>
        <dbReference type="Proteomes" id="UP000183788"/>
    </source>
</evidence>